<accession>A0A097SQC4</accession>
<geneLocation type="plasmid" evidence="2">
    <name>pNSL1</name>
</geneLocation>
<organism evidence="2">
    <name type="scientific">Rhodococcus sp. NS1</name>
    <dbReference type="NCBI Taxonomy" id="402236"/>
    <lineage>
        <taxon>Bacteria</taxon>
        <taxon>Bacillati</taxon>
        <taxon>Actinomycetota</taxon>
        <taxon>Actinomycetes</taxon>
        <taxon>Mycobacteriales</taxon>
        <taxon>Nocardiaceae</taxon>
        <taxon>Rhodococcus</taxon>
    </lineage>
</organism>
<sequence>MYLAVAAGTRLVVGEPGRASGLRPRIRITPEDRRRYDLAEKRAPCSHPSRATSEVAALHRIPGLGMIADTWAHLGDFGPWQCALVRSGSAYAPLRRWPIRCRIDCRCPHMHRESVQGVKQYRWNRVVAPPARHRSMQCERDRRSVRRYCRIRRGSAVGRNGGPAGALTSVTAWISARRRHDCTSDQSQKLDREVPRFCASSDRKLVRLIGYRCRAFTYKKGRSSQFGYGGFSCTPTGYFSLYRHPAPLDSRRQCHGLAGLDPEERMSSPGSDFVNRQPSLSPRKEWGEAGSPLPHRGSCSGSQVRRYMLYVFNCLMCPIALCARRIPVGTATADLAGNEAGRSLSRIRSQDKQRPAHPADTEIRQ</sequence>
<dbReference type="EMBL" id="KJ605395">
    <property type="protein sequence ID" value="AIU93733.1"/>
    <property type="molecule type" value="Genomic_DNA"/>
</dbReference>
<evidence type="ECO:0000256" key="1">
    <source>
        <dbReference type="SAM" id="MobiDB-lite"/>
    </source>
</evidence>
<feature type="region of interest" description="Disordered" evidence="1">
    <location>
        <begin position="341"/>
        <end position="365"/>
    </location>
</feature>
<dbReference type="AlphaFoldDB" id="A0A097SQC4"/>
<feature type="compositionally biased region" description="Polar residues" evidence="1">
    <location>
        <begin position="268"/>
        <end position="280"/>
    </location>
</feature>
<evidence type="ECO:0000313" key="2">
    <source>
        <dbReference type="EMBL" id="AIU93733.1"/>
    </source>
</evidence>
<feature type="region of interest" description="Disordered" evidence="1">
    <location>
        <begin position="259"/>
        <end position="298"/>
    </location>
</feature>
<proteinExistence type="predicted"/>
<name>A0A097SQC4_9NOCA</name>
<reference evidence="2" key="1">
    <citation type="submission" date="2014-03" db="EMBL/GenBank/DDBJ databases">
        <authorList>
            <person name="Zhang G."/>
            <person name="Zhu L."/>
            <person name="Fang P."/>
        </authorList>
    </citation>
    <scope>NUCLEOTIDE SEQUENCE</scope>
    <source>
        <strain evidence="2">NS1</strain>
        <plasmid evidence="2">pNSL1</plasmid>
    </source>
</reference>
<gene>
    <name evidence="2" type="ORF">LRS1606.299</name>
</gene>
<keyword evidence="2" id="KW-0614">Plasmid</keyword>
<feature type="compositionally biased region" description="Basic and acidic residues" evidence="1">
    <location>
        <begin position="348"/>
        <end position="365"/>
    </location>
</feature>
<protein>
    <submittedName>
        <fullName evidence="2">Uncharacterized protein</fullName>
    </submittedName>
</protein>